<proteinExistence type="predicted"/>
<dbReference type="Proteomes" id="UP000327044">
    <property type="component" value="Unassembled WGS sequence"/>
</dbReference>
<dbReference type="InParanoid" id="A0A5N4AIY9"/>
<organism evidence="1 2">
    <name type="scientific">Photinus pyralis</name>
    <name type="common">Common eastern firefly</name>
    <name type="synonym">Lampyris pyralis</name>
    <dbReference type="NCBI Taxonomy" id="7054"/>
    <lineage>
        <taxon>Eukaryota</taxon>
        <taxon>Metazoa</taxon>
        <taxon>Ecdysozoa</taxon>
        <taxon>Arthropoda</taxon>
        <taxon>Hexapoda</taxon>
        <taxon>Insecta</taxon>
        <taxon>Pterygota</taxon>
        <taxon>Neoptera</taxon>
        <taxon>Endopterygota</taxon>
        <taxon>Coleoptera</taxon>
        <taxon>Polyphaga</taxon>
        <taxon>Elateriformia</taxon>
        <taxon>Elateroidea</taxon>
        <taxon>Lampyridae</taxon>
        <taxon>Lampyrinae</taxon>
        <taxon>Photinus</taxon>
    </lineage>
</organism>
<name>A0A5N4AIY9_PHOPY</name>
<dbReference type="SUPFAM" id="SSF55729">
    <property type="entry name" value="Acyl-CoA N-acyltransferases (Nat)"/>
    <property type="match status" value="1"/>
</dbReference>
<evidence type="ECO:0000313" key="1">
    <source>
        <dbReference type="EMBL" id="KAB0797320.1"/>
    </source>
</evidence>
<dbReference type="Gene3D" id="3.40.630.30">
    <property type="match status" value="1"/>
</dbReference>
<dbReference type="EMBL" id="VVIM01000006">
    <property type="protein sequence ID" value="KAB0797320.1"/>
    <property type="molecule type" value="Genomic_DNA"/>
</dbReference>
<dbReference type="AlphaFoldDB" id="A0A5N4AIY9"/>
<evidence type="ECO:0000313" key="2">
    <source>
        <dbReference type="Proteomes" id="UP000327044"/>
    </source>
</evidence>
<accession>A0A5N4AIY9</accession>
<gene>
    <name evidence="1" type="ORF">PPYR_08314</name>
</gene>
<dbReference type="PANTHER" id="PTHR20905">
    <property type="entry name" value="N-ACETYLTRANSFERASE-RELATED"/>
    <property type="match status" value="1"/>
</dbReference>
<keyword evidence="2" id="KW-1185">Reference proteome</keyword>
<dbReference type="GO" id="GO:0008080">
    <property type="term" value="F:N-acetyltransferase activity"/>
    <property type="evidence" value="ECO:0007669"/>
    <property type="project" value="TreeGrafter"/>
</dbReference>
<dbReference type="InterPro" id="IPR016181">
    <property type="entry name" value="Acyl_CoA_acyltransferase"/>
</dbReference>
<protein>
    <recommendedName>
        <fullName evidence="3">N-acetyltransferase domain-containing protein</fullName>
    </recommendedName>
</protein>
<evidence type="ECO:0008006" key="3">
    <source>
        <dbReference type="Google" id="ProtNLM"/>
    </source>
</evidence>
<dbReference type="CDD" id="cd04301">
    <property type="entry name" value="NAT_SF"/>
    <property type="match status" value="1"/>
</dbReference>
<dbReference type="PANTHER" id="PTHR20905:SF32">
    <property type="entry name" value="ARYLALKYLAMINE N-ACETYLTRANSFERASE-LIKE 7, ISOFORM A"/>
    <property type="match status" value="1"/>
</dbReference>
<sequence length="248" mass="28515">MPAESARWPRPETIPYPNVWKRFKGRKEINGVIPSFWIQDVPEDEFQNVVNCMVERFCTEEPLTKYSGMLKDPKSVEDMRNLWIYMLHNRVGLACYKENSDPRGKPIFAGVNCMHIKKKHEPEYKFSGTTVLQIFGTLVAAANKTDLYEFFGTDAFLSSLGLYVLPEFRGQGIGLEMLLARQEMCKALKVKAAITLFTSTVSQVLAEKAGYNVLNEISYADLRDVYKFDYPGAEEKHKSVKYMYVLYK</sequence>
<comment type="caution">
    <text evidence="1">The sequence shown here is derived from an EMBL/GenBank/DDBJ whole genome shotgun (WGS) entry which is preliminary data.</text>
</comment>
<reference evidence="1 2" key="1">
    <citation type="journal article" date="2018" name="Elife">
        <title>Firefly genomes illuminate parallel origins of bioluminescence in beetles.</title>
        <authorList>
            <person name="Fallon T.R."/>
            <person name="Lower S.E."/>
            <person name="Chang C.H."/>
            <person name="Bessho-Uehara M."/>
            <person name="Martin G.J."/>
            <person name="Bewick A.J."/>
            <person name="Behringer M."/>
            <person name="Debat H.J."/>
            <person name="Wong I."/>
            <person name="Day J.C."/>
            <person name="Suvorov A."/>
            <person name="Silva C.J."/>
            <person name="Stanger-Hall K.F."/>
            <person name="Hall D.W."/>
            <person name="Schmitz R.J."/>
            <person name="Nelson D.R."/>
            <person name="Lewis S.M."/>
            <person name="Shigenobu S."/>
            <person name="Bybee S.M."/>
            <person name="Larracuente A.M."/>
            <person name="Oba Y."/>
            <person name="Weng J.K."/>
        </authorList>
    </citation>
    <scope>NUCLEOTIDE SEQUENCE [LARGE SCALE GENOMIC DNA]</scope>
    <source>
        <strain evidence="1">1611_PpyrPB1</strain>
        <tissue evidence="1">Whole body</tissue>
    </source>
</reference>